<feature type="transmembrane region" description="Helical" evidence="1">
    <location>
        <begin position="6"/>
        <end position="26"/>
    </location>
</feature>
<dbReference type="OrthoDB" id="9808689at2"/>
<sequence>MQSSVVETLTGAAVIVIAGVFLFFAYTATDTGGGTGYDLTIDFDRVDGLAPGADVRLSGIKVGTVTNQALDAATYAARVTISVSNDVPLPEDTSAKITSEGLLGGSYIALTPGGSETMLEEGDEIMFAQGSIDLIGLVSQAVFSAGGSDSGE</sequence>
<dbReference type="Pfam" id="PF02470">
    <property type="entry name" value="MlaD"/>
    <property type="match status" value="1"/>
</dbReference>
<name>A0A845QBY6_9HYPH</name>
<dbReference type="NCBIfam" id="TIGR04430">
    <property type="entry name" value="OM_asym_MlaD"/>
    <property type="match status" value="1"/>
</dbReference>
<keyword evidence="1" id="KW-0472">Membrane</keyword>
<keyword evidence="1" id="KW-1133">Transmembrane helix</keyword>
<reference evidence="3 4" key="1">
    <citation type="journal article" date="2016" name="Int. J. Syst. Evol. Microbiol.">
        <title>Pyruvatibacter mobilis gen. nov., sp. nov., a marine bacterium from the culture broth of Picochlorum sp. 122.</title>
        <authorList>
            <person name="Wang G."/>
            <person name="Tang M."/>
            <person name="Wu H."/>
            <person name="Dai S."/>
            <person name="Li T."/>
            <person name="Chen C."/>
            <person name="He H."/>
            <person name="Fan J."/>
            <person name="Xiang W."/>
            <person name="Li X."/>
        </authorList>
    </citation>
    <scope>NUCLEOTIDE SEQUENCE [LARGE SCALE GENOMIC DNA]</scope>
    <source>
        <strain evidence="3 4">GYP-11</strain>
    </source>
</reference>
<dbReference type="Proteomes" id="UP000470384">
    <property type="component" value="Unassembled WGS sequence"/>
</dbReference>
<dbReference type="InterPro" id="IPR052336">
    <property type="entry name" value="MlaD_Phospholipid_Transporter"/>
</dbReference>
<dbReference type="RefSeq" id="WP_160587503.1">
    <property type="nucleotide sequence ID" value="NZ_BMHN01000001.1"/>
</dbReference>
<keyword evidence="1" id="KW-0812">Transmembrane</keyword>
<organism evidence="3 4">
    <name type="scientific">Pyruvatibacter mobilis</name>
    <dbReference type="NCBI Taxonomy" id="1712261"/>
    <lineage>
        <taxon>Bacteria</taxon>
        <taxon>Pseudomonadati</taxon>
        <taxon>Pseudomonadota</taxon>
        <taxon>Alphaproteobacteria</taxon>
        <taxon>Hyphomicrobiales</taxon>
        <taxon>Parvibaculaceae</taxon>
        <taxon>Pyruvatibacter</taxon>
    </lineage>
</organism>
<gene>
    <name evidence="3" type="primary">mlaD</name>
    <name evidence="3" type="ORF">GTQ45_07370</name>
</gene>
<evidence type="ECO:0000256" key="1">
    <source>
        <dbReference type="SAM" id="Phobius"/>
    </source>
</evidence>
<dbReference type="InterPro" id="IPR003399">
    <property type="entry name" value="Mce/MlaD"/>
</dbReference>
<dbReference type="AlphaFoldDB" id="A0A845QBY6"/>
<evidence type="ECO:0000313" key="4">
    <source>
        <dbReference type="Proteomes" id="UP000470384"/>
    </source>
</evidence>
<dbReference type="InterPro" id="IPR030970">
    <property type="entry name" value="ABC_MlaD"/>
</dbReference>
<evidence type="ECO:0000313" key="3">
    <source>
        <dbReference type="EMBL" id="NBG95551.1"/>
    </source>
</evidence>
<protein>
    <submittedName>
        <fullName evidence="3">Outer membrane lipid asymmetry maintenance protein MlaD</fullName>
    </submittedName>
</protein>
<dbReference type="EMBL" id="WXYQ01000005">
    <property type="protein sequence ID" value="NBG95551.1"/>
    <property type="molecule type" value="Genomic_DNA"/>
</dbReference>
<feature type="domain" description="Mce/MlaD" evidence="2">
    <location>
        <begin position="36"/>
        <end position="113"/>
    </location>
</feature>
<comment type="caution">
    <text evidence="3">The sequence shown here is derived from an EMBL/GenBank/DDBJ whole genome shotgun (WGS) entry which is preliminary data.</text>
</comment>
<accession>A0A845QBY6</accession>
<evidence type="ECO:0000259" key="2">
    <source>
        <dbReference type="Pfam" id="PF02470"/>
    </source>
</evidence>
<dbReference type="GO" id="GO:0015914">
    <property type="term" value="P:phospholipid transport"/>
    <property type="evidence" value="ECO:0007669"/>
    <property type="project" value="InterPro"/>
</dbReference>
<dbReference type="PANTHER" id="PTHR33371:SF4">
    <property type="entry name" value="INTERMEMBRANE PHOSPHOLIPID TRANSPORT SYSTEM BINDING PROTEIN MLAD"/>
    <property type="match status" value="1"/>
</dbReference>
<dbReference type="GeneID" id="300654983"/>
<proteinExistence type="predicted"/>
<dbReference type="PANTHER" id="PTHR33371">
    <property type="entry name" value="INTERMEMBRANE PHOSPHOLIPID TRANSPORT SYSTEM BINDING PROTEIN MLAD-RELATED"/>
    <property type="match status" value="1"/>
</dbReference>
<keyword evidence="4" id="KW-1185">Reference proteome</keyword>